<reference evidence="2 3" key="1">
    <citation type="submission" date="2020-12" db="EMBL/GenBank/DDBJ databases">
        <title>Geomonas sp. Red259, isolated from paddy soil.</title>
        <authorList>
            <person name="Xu Z."/>
            <person name="Zhang Z."/>
            <person name="Masuda Y."/>
            <person name="Itoh H."/>
            <person name="Senoo K."/>
        </authorList>
    </citation>
    <scope>NUCLEOTIDE SEQUENCE [LARGE SCALE GENOMIC DNA]</scope>
    <source>
        <strain evidence="2 3">Red259</strain>
    </source>
</reference>
<accession>A0ABS0YVJ8</accession>
<dbReference type="SUPFAM" id="SSF54001">
    <property type="entry name" value="Cysteine proteinases"/>
    <property type="match status" value="1"/>
</dbReference>
<dbReference type="Proteomes" id="UP000641025">
    <property type="component" value="Unassembled WGS sequence"/>
</dbReference>
<dbReference type="PROSITE" id="PS51257">
    <property type="entry name" value="PROKAR_LIPOPROTEIN"/>
    <property type="match status" value="1"/>
</dbReference>
<keyword evidence="3" id="KW-1185">Reference proteome</keyword>
<gene>
    <name evidence="2" type="ORF">JFN90_17815</name>
</gene>
<comment type="caution">
    <text evidence="2">The sequence shown here is derived from an EMBL/GenBank/DDBJ whole genome shotgun (WGS) entry which is preliminary data.</text>
</comment>
<feature type="chain" id="PRO_5045480316" evidence="1">
    <location>
        <begin position="24"/>
        <end position="521"/>
    </location>
</feature>
<sequence length="521" mass="57706">MKLRLYILLSLLVTLSCAIPVQASDSLKDLARKGLCSEGESNKPCTGHFLAAHGCGKASVEQGLTKELIEFRTLAEEALSLRAETIKTGVRIKQEMDQGKPLTGDDLALINQGIIQHMALREKLLALAQAHECWLDANDKDLATLGITPENRLKGIMLSLSSALVLYDNYLLAVSLFEGDSKLRRILNERDPGYAVRSAELAKVTMSYDSISNRQRVRRAINFYEKRIKKAPFSSDTLAMDYVSTLIRQSPSYDMVKKWSPFYVVGRKLGFFGAVTTDTVLGLEREGTSLFSMIFGNAVGLVETRKGKLYGSEEVRAEVQKTLQAGDILLEKTPFRLTDKLIPGYWGHAAVWAGSEAELKELGIWDHPVVRPYQEQIRSGHQVVEALRSGVEMNTVQHFLNIDSIGILRKSAATRSERANMVIQALRQVGKPYDFNFDVESKGRVYCSKLVYLSYSGVDWPTKKSLGRTTFTPDDVAIKAVKGGSLQLVTFYHEGSRVSGNQLDTMAKLMGVVGGNRAAVQ</sequence>
<name>A0ABS0YVJ8_9BACT</name>
<dbReference type="InterPro" id="IPR024453">
    <property type="entry name" value="Peptidase_C92"/>
</dbReference>
<dbReference type="Pfam" id="PF05708">
    <property type="entry name" value="Peptidase_C92"/>
    <property type="match status" value="1"/>
</dbReference>
<protein>
    <submittedName>
        <fullName evidence="2">Poxvirus G6</fullName>
    </submittedName>
</protein>
<dbReference type="EMBL" id="JAEMHK010000015">
    <property type="protein sequence ID" value="MBJ6801989.1"/>
    <property type="molecule type" value="Genomic_DNA"/>
</dbReference>
<dbReference type="InterPro" id="IPR038765">
    <property type="entry name" value="Papain-like_cys_pep_sf"/>
</dbReference>
<evidence type="ECO:0000313" key="2">
    <source>
        <dbReference type="EMBL" id="MBJ6801989.1"/>
    </source>
</evidence>
<feature type="signal peptide" evidence="1">
    <location>
        <begin position="1"/>
        <end position="23"/>
    </location>
</feature>
<dbReference type="RefSeq" id="WP_199396469.1">
    <property type="nucleotide sequence ID" value="NZ_JAEMHK010000015.1"/>
</dbReference>
<evidence type="ECO:0000256" key="1">
    <source>
        <dbReference type="SAM" id="SignalP"/>
    </source>
</evidence>
<proteinExistence type="predicted"/>
<keyword evidence="1" id="KW-0732">Signal</keyword>
<organism evidence="2 3">
    <name type="scientific">Geomonas propionica</name>
    <dbReference type="NCBI Taxonomy" id="2798582"/>
    <lineage>
        <taxon>Bacteria</taxon>
        <taxon>Pseudomonadati</taxon>
        <taxon>Thermodesulfobacteriota</taxon>
        <taxon>Desulfuromonadia</taxon>
        <taxon>Geobacterales</taxon>
        <taxon>Geobacteraceae</taxon>
        <taxon>Geomonas</taxon>
    </lineage>
</organism>
<evidence type="ECO:0000313" key="3">
    <source>
        <dbReference type="Proteomes" id="UP000641025"/>
    </source>
</evidence>
<dbReference type="Gene3D" id="3.90.1720.10">
    <property type="entry name" value="endopeptidase domain like (from Nostoc punctiforme)"/>
    <property type="match status" value="1"/>
</dbReference>